<name>F8MK92_NEUT8</name>
<evidence type="ECO:0000313" key="1">
    <source>
        <dbReference type="EMBL" id="EGO57376.1"/>
    </source>
</evidence>
<dbReference type="AlphaFoldDB" id="F8MK92"/>
<gene>
    <name evidence="1" type="ORF">NEUTE1DRAFT_41312</name>
</gene>
<sequence length="65" mass="6738">INPVRIIFNSSGSTITLTYIISGPSNSSVATPICTVSSFNSSSTAPSSPIAIDTPGRPIINDNWV</sequence>
<keyword evidence="2" id="KW-1185">Reference proteome</keyword>
<feature type="non-terminal residue" evidence="1">
    <location>
        <position position="1"/>
    </location>
</feature>
<dbReference type="GeneID" id="20827791"/>
<dbReference type="VEuPathDB" id="FungiDB:NEUTE1DRAFT_41312"/>
<organism evidence="1 2">
    <name type="scientific">Neurospora tetrasperma (strain FGSC 2508 / ATCC MYA-4615 / P0657)</name>
    <dbReference type="NCBI Taxonomy" id="510951"/>
    <lineage>
        <taxon>Eukaryota</taxon>
        <taxon>Fungi</taxon>
        <taxon>Dikarya</taxon>
        <taxon>Ascomycota</taxon>
        <taxon>Pezizomycotina</taxon>
        <taxon>Sordariomycetes</taxon>
        <taxon>Sordariomycetidae</taxon>
        <taxon>Sordariales</taxon>
        <taxon>Sordariaceae</taxon>
        <taxon>Neurospora</taxon>
    </lineage>
</organism>
<dbReference type="Proteomes" id="UP000008065">
    <property type="component" value="Unassembled WGS sequence"/>
</dbReference>
<accession>F8MK92</accession>
<dbReference type="KEGG" id="nte:NEUTE1DRAFT41312"/>
<protein>
    <submittedName>
        <fullName evidence="1">Uncharacterized protein</fullName>
    </submittedName>
</protein>
<dbReference type="RefSeq" id="XP_009850248.1">
    <property type="nucleotide sequence ID" value="XM_009851946.1"/>
</dbReference>
<dbReference type="HOGENOM" id="CLU_183921_0_0_1"/>
<dbReference type="EMBL" id="GL891304">
    <property type="protein sequence ID" value="EGO57376.1"/>
    <property type="molecule type" value="Genomic_DNA"/>
</dbReference>
<reference evidence="2" key="1">
    <citation type="journal article" date="2011" name="Genetics">
        <title>Massive changes in genome architecture accompany the transition to self-fertility in the filamentous fungus Neurospora tetrasperma.</title>
        <authorList>
            <person name="Ellison C.E."/>
            <person name="Stajich J.E."/>
            <person name="Jacobson D.J."/>
            <person name="Natvig D.O."/>
            <person name="Lapidus A."/>
            <person name="Foster B."/>
            <person name="Aerts A."/>
            <person name="Riley R."/>
            <person name="Lindquist E.A."/>
            <person name="Grigoriev I.V."/>
            <person name="Taylor J.W."/>
        </authorList>
    </citation>
    <scope>NUCLEOTIDE SEQUENCE [LARGE SCALE GENOMIC DNA]</scope>
    <source>
        <strain evidence="2">FGSC 2508 / P0657</strain>
    </source>
</reference>
<proteinExistence type="predicted"/>
<evidence type="ECO:0000313" key="2">
    <source>
        <dbReference type="Proteomes" id="UP000008065"/>
    </source>
</evidence>